<evidence type="ECO:0000256" key="1">
    <source>
        <dbReference type="ARBA" id="ARBA00004651"/>
    </source>
</evidence>
<keyword evidence="6 8" id="KW-1133">Transmembrane helix</keyword>
<evidence type="ECO:0000256" key="8">
    <source>
        <dbReference type="SAM" id="Phobius"/>
    </source>
</evidence>
<evidence type="ECO:0000256" key="5">
    <source>
        <dbReference type="ARBA" id="ARBA00022692"/>
    </source>
</evidence>
<dbReference type="GO" id="GO:0005886">
    <property type="term" value="C:plasma membrane"/>
    <property type="evidence" value="ECO:0007669"/>
    <property type="project" value="UniProtKB-SubCell"/>
</dbReference>
<evidence type="ECO:0000313" key="9">
    <source>
        <dbReference type="EMBL" id="PXX81705.1"/>
    </source>
</evidence>
<feature type="transmembrane region" description="Helical" evidence="8">
    <location>
        <begin position="156"/>
        <end position="174"/>
    </location>
</feature>
<reference evidence="9 10" key="1">
    <citation type="submission" date="2018-05" db="EMBL/GenBank/DDBJ databases">
        <title>Genomic Encyclopedia of Type Strains, Phase IV (KMG-IV): sequencing the most valuable type-strain genomes for metagenomic binning, comparative biology and taxonomic classification.</title>
        <authorList>
            <person name="Goeker M."/>
        </authorList>
    </citation>
    <scope>NUCLEOTIDE SEQUENCE [LARGE SCALE GENOMIC DNA]</scope>
    <source>
        <strain evidence="9 10">JC118</strain>
    </source>
</reference>
<dbReference type="PANTHER" id="PTHR34979">
    <property type="entry name" value="INNER MEMBRANE PROTEIN YGAZ"/>
    <property type="match status" value="1"/>
</dbReference>
<organism evidence="9 10">
    <name type="scientific">Dielma fastidiosa</name>
    <dbReference type="NCBI Taxonomy" id="1034346"/>
    <lineage>
        <taxon>Bacteria</taxon>
        <taxon>Bacillati</taxon>
        <taxon>Bacillota</taxon>
        <taxon>Erysipelotrichia</taxon>
        <taxon>Erysipelotrichales</taxon>
        <taxon>Erysipelotrichaceae</taxon>
        <taxon>Dielma</taxon>
    </lineage>
</organism>
<dbReference type="OrthoDB" id="3177005at2"/>
<dbReference type="STRING" id="1034346.GCA_000313565_00313"/>
<dbReference type="AlphaFoldDB" id="A0A318L181"/>
<dbReference type="PANTHER" id="PTHR34979:SF1">
    <property type="entry name" value="INNER MEMBRANE PROTEIN YGAZ"/>
    <property type="match status" value="1"/>
</dbReference>
<feature type="transmembrane region" description="Helical" evidence="8">
    <location>
        <begin position="210"/>
        <end position="230"/>
    </location>
</feature>
<comment type="similarity">
    <text evidence="2">Belongs to the AzlC family.</text>
</comment>
<evidence type="ECO:0000256" key="4">
    <source>
        <dbReference type="ARBA" id="ARBA00022475"/>
    </source>
</evidence>
<keyword evidence="3" id="KW-0813">Transport</keyword>
<accession>A0A318L181</accession>
<keyword evidence="10" id="KW-1185">Reference proteome</keyword>
<feature type="transmembrane region" description="Helical" evidence="8">
    <location>
        <begin position="186"/>
        <end position="204"/>
    </location>
</feature>
<evidence type="ECO:0000313" key="10">
    <source>
        <dbReference type="Proteomes" id="UP000247612"/>
    </source>
</evidence>
<dbReference type="RefSeq" id="WP_022936621.1">
    <property type="nucleotide sequence ID" value="NZ_CABKRQ010000001.1"/>
</dbReference>
<keyword evidence="4" id="KW-1003">Cell membrane</keyword>
<name>A0A318L181_9FIRM</name>
<proteinExistence type="inferred from homology"/>
<protein>
    <submittedName>
        <fullName evidence="9">Putative branched-subunit amino acid permease</fullName>
    </submittedName>
</protein>
<dbReference type="Pfam" id="PF03591">
    <property type="entry name" value="AzlC"/>
    <property type="match status" value="1"/>
</dbReference>
<feature type="transmembrane region" description="Helical" evidence="8">
    <location>
        <begin position="127"/>
        <end position="150"/>
    </location>
</feature>
<dbReference type="Proteomes" id="UP000247612">
    <property type="component" value="Unassembled WGS sequence"/>
</dbReference>
<keyword evidence="5 8" id="KW-0812">Transmembrane</keyword>
<comment type="caution">
    <text evidence="9">The sequence shown here is derived from an EMBL/GenBank/DDBJ whole genome shotgun (WGS) entry which is preliminary data.</text>
</comment>
<comment type="subcellular location">
    <subcellularLocation>
        <location evidence="1">Cell membrane</location>
        <topology evidence="1">Multi-pass membrane protein</topology>
    </subcellularLocation>
</comment>
<dbReference type="GO" id="GO:1903785">
    <property type="term" value="P:L-valine transmembrane transport"/>
    <property type="evidence" value="ECO:0007669"/>
    <property type="project" value="TreeGrafter"/>
</dbReference>
<gene>
    <name evidence="9" type="ORF">DES51_101317</name>
</gene>
<dbReference type="EMBL" id="QJKH01000001">
    <property type="protein sequence ID" value="PXX81705.1"/>
    <property type="molecule type" value="Genomic_DNA"/>
</dbReference>
<feature type="transmembrane region" description="Helical" evidence="8">
    <location>
        <begin position="14"/>
        <end position="32"/>
    </location>
</feature>
<evidence type="ECO:0000256" key="3">
    <source>
        <dbReference type="ARBA" id="ARBA00022448"/>
    </source>
</evidence>
<feature type="transmembrane region" description="Helical" evidence="8">
    <location>
        <begin position="39"/>
        <end position="62"/>
    </location>
</feature>
<sequence>MEKRNEFISGLKDGLPICLGYISVSFAFGMLARQSGMPIWTAVLMSMSNVTSAGQFAGLTLILNQGTYLELAMTTLIINLRYSLMSLSLSQKIGEHITTGKRAAISFGVTDEIFAVSMQRREKLTPAYFAGVILIPYLGWAAGTFLGAYASNMMSPALSSALGIAIYGMFLAIIIPPCESMKSIRYVLIIAIALSLAFRFLPFLNQITSGWVIIIVTITASALAALRYPISQEEAHE</sequence>
<dbReference type="InterPro" id="IPR011606">
    <property type="entry name" value="Brnchd-chn_aa_trnsp_permease"/>
</dbReference>
<keyword evidence="7 8" id="KW-0472">Membrane</keyword>
<evidence type="ECO:0000256" key="2">
    <source>
        <dbReference type="ARBA" id="ARBA00010735"/>
    </source>
</evidence>
<evidence type="ECO:0000256" key="7">
    <source>
        <dbReference type="ARBA" id="ARBA00023136"/>
    </source>
</evidence>
<evidence type="ECO:0000256" key="6">
    <source>
        <dbReference type="ARBA" id="ARBA00022989"/>
    </source>
</evidence>